<keyword evidence="5" id="KW-1133">Transmembrane helix</keyword>
<gene>
    <name evidence="6" type="ORF">NP493_202g03033</name>
</gene>
<dbReference type="InterPro" id="IPR008733">
    <property type="entry name" value="PEX11"/>
</dbReference>
<evidence type="ECO:0000256" key="3">
    <source>
        <dbReference type="ARBA" id="ARBA00023140"/>
    </source>
</evidence>
<keyword evidence="1" id="KW-0962">Peroxisome biogenesis</keyword>
<evidence type="ECO:0000256" key="1">
    <source>
        <dbReference type="ARBA" id="ARBA00022593"/>
    </source>
</evidence>
<evidence type="ECO:0000313" key="6">
    <source>
        <dbReference type="EMBL" id="KAK2186388.1"/>
    </source>
</evidence>
<evidence type="ECO:0000313" key="7">
    <source>
        <dbReference type="Proteomes" id="UP001209878"/>
    </source>
</evidence>
<keyword evidence="3" id="KW-0576">Peroxisome</keyword>
<evidence type="ECO:0000256" key="2">
    <source>
        <dbReference type="ARBA" id="ARBA00023136"/>
    </source>
</evidence>
<name>A0AAD9P1E7_RIDPI</name>
<dbReference type="EMBL" id="JAODUO010000202">
    <property type="protein sequence ID" value="KAK2186388.1"/>
    <property type="molecule type" value="Genomic_DNA"/>
</dbReference>
<comment type="caution">
    <text evidence="6">The sequence shown here is derived from an EMBL/GenBank/DDBJ whole genome shotgun (WGS) entry which is preliminary data.</text>
</comment>
<keyword evidence="7" id="KW-1185">Reference proteome</keyword>
<comment type="subcellular location">
    <subcellularLocation>
        <location evidence="4">Peroxisome membrane</location>
    </subcellularLocation>
</comment>
<dbReference type="PANTHER" id="PTHR12652:SF50">
    <property type="entry name" value="PEROXIN 11"/>
    <property type="match status" value="1"/>
</dbReference>
<dbReference type="Proteomes" id="UP001209878">
    <property type="component" value="Unassembled WGS sequence"/>
</dbReference>
<dbReference type="AlphaFoldDB" id="A0AAD9P1E7"/>
<keyword evidence="2 5" id="KW-0472">Membrane</keyword>
<protein>
    <submittedName>
        <fullName evidence="6">Uncharacterized protein</fullName>
    </submittedName>
</protein>
<reference evidence="6" key="1">
    <citation type="journal article" date="2023" name="Mol. Biol. Evol.">
        <title>Third-Generation Sequencing Reveals the Adaptive Role of the Epigenome in Three Deep-Sea Polychaetes.</title>
        <authorList>
            <person name="Perez M."/>
            <person name="Aroh O."/>
            <person name="Sun Y."/>
            <person name="Lan Y."/>
            <person name="Juniper S.K."/>
            <person name="Young C.R."/>
            <person name="Angers B."/>
            <person name="Qian P.Y."/>
        </authorList>
    </citation>
    <scope>NUCLEOTIDE SEQUENCE</scope>
    <source>
        <strain evidence="6">R07B-5</strain>
    </source>
</reference>
<organism evidence="6 7">
    <name type="scientific">Ridgeia piscesae</name>
    <name type="common">Tubeworm</name>
    <dbReference type="NCBI Taxonomy" id="27915"/>
    <lineage>
        <taxon>Eukaryota</taxon>
        <taxon>Metazoa</taxon>
        <taxon>Spiralia</taxon>
        <taxon>Lophotrochozoa</taxon>
        <taxon>Annelida</taxon>
        <taxon>Polychaeta</taxon>
        <taxon>Sedentaria</taxon>
        <taxon>Canalipalpata</taxon>
        <taxon>Sabellida</taxon>
        <taxon>Siboglinidae</taxon>
        <taxon>Ridgeia</taxon>
    </lineage>
</organism>
<evidence type="ECO:0000256" key="4">
    <source>
        <dbReference type="ARBA" id="ARBA00046271"/>
    </source>
</evidence>
<feature type="transmembrane region" description="Helical" evidence="5">
    <location>
        <begin position="205"/>
        <end position="224"/>
    </location>
</feature>
<sequence>MSVLRLLQFTSQFCCWNLRLRRNNKALCEALDNLESSLNNTHKVLCLSKSLSVLTSAVDSLEVDDAVLRTLLIATKVSHACQILLDNYVWLSSIGLVSVDSKPLVKAAAHLWVLTLILRLTRNVSDLVHIMNASNRQSLAREKSCDNGVALVNSGWEMTSSSGCVRHGLLNCVLLRRTQVFVDITKNLLDIPLAMSKLQIGHLSVGLQALFGMLGSFLSVLVVWNPALRQIPS</sequence>
<proteinExistence type="predicted"/>
<dbReference type="GO" id="GO:0016559">
    <property type="term" value="P:peroxisome fission"/>
    <property type="evidence" value="ECO:0007669"/>
    <property type="project" value="InterPro"/>
</dbReference>
<dbReference type="Pfam" id="PF05648">
    <property type="entry name" value="PEX11"/>
    <property type="match status" value="1"/>
</dbReference>
<accession>A0AAD9P1E7</accession>
<evidence type="ECO:0000256" key="5">
    <source>
        <dbReference type="SAM" id="Phobius"/>
    </source>
</evidence>
<dbReference type="GO" id="GO:0005778">
    <property type="term" value="C:peroxisomal membrane"/>
    <property type="evidence" value="ECO:0007669"/>
    <property type="project" value="UniProtKB-SubCell"/>
</dbReference>
<keyword evidence="5" id="KW-0812">Transmembrane</keyword>
<dbReference type="PANTHER" id="PTHR12652">
    <property type="entry name" value="PEROXISOMAL BIOGENESIS FACTOR 11"/>
    <property type="match status" value="1"/>
</dbReference>